<proteinExistence type="predicted"/>
<gene>
    <name evidence="3" type="ORF">A2876_03785</name>
</gene>
<keyword evidence="2" id="KW-1133">Transmembrane helix</keyword>
<comment type="caution">
    <text evidence="3">The sequence shown here is derived from an EMBL/GenBank/DDBJ whole genome shotgun (WGS) entry which is preliminary data.</text>
</comment>
<reference evidence="3 4" key="1">
    <citation type="journal article" date="2016" name="Nat. Commun.">
        <title>Thousands of microbial genomes shed light on interconnected biogeochemical processes in an aquifer system.</title>
        <authorList>
            <person name="Anantharaman K."/>
            <person name="Brown C.T."/>
            <person name="Hug L.A."/>
            <person name="Sharon I."/>
            <person name="Castelle C.J."/>
            <person name="Probst A.J."/>
            <person name="Thomas B.C."/>
            <person name="Singh A."/>
            <person name="Wilkins M.J."/>
            <person name="Karaoz U."/>
            <person name="Brodie E.L."/>
            <person name="Williams K.H."/>
            <person name="Hubbard S.S."/>
            <person name="Banfield J.F."/>
        </authorList>
    </citation>
    <scope>NUCLEOTIDE SEQUENCE [LARGE SCALE GENOMIC DNA]</scope>
</reference>
<dbReference type="EMBL" id="MEXH01000007">
    <property type="protein sequence ID" value="OGC92775.1"/>
    <property type="molecule type" value="Genomic_DNA"/>
</dbReference>
<dbReference type="AlphaFoldDB" id="A0A1F4YFL9"/>
<keyword evidence="2" id="KW-0472">Membrane</keyword>
<protein>
    <recommendedName>
        <fullName evidence="5">Bacterial Ig-like domain-containing protein</fullName>
    </recommendedName>
</protein>
<dbReference type="InterPro" id="IPR013783">
    <property type="entry name" value="Ig-like_fold"/>
</dbReference>
<dbReference type="Proteomes" id="UP000178176">
    <property type="component" value="Unassembled WGS sequence"/>
</dbReference>
<evidence type="ECO:0000313" key="3">
    <source>
        <dbReference type="EMBL" id="OGC92775.1"/>
    </source>
</evidence>
<dbReference type="Gene3D" id="2.60.40.10">
    <property type="entry name" value="Immunoglobulins"/>
    <property type="match status" value="1"/>
</dbReference>
<sequence length="164" mass="17417">MDEVSVSPQPLPPPPAPDIPPQVTPPKRNILPYVVLGLILVTLVGLGAVLWIRKSAQPPATSQLAQVVSPTPAPLPLFLELTSPKSDELAVGEEIIVSGRTLPNITVLIYTDTDQTSLESDANGQFESTVSLDEGSNTLTVTAFADNGDEFSESIDVVYDPQSQ</sequence>
<evidence type="ECO:0000256" key="2">
    <source>
        <dbReference type="SAM" id="Phobius"/>
    </source>
</evidence>
<feature type="region of interest" description="Disordered" evidence="1">
    <location>
        <begin position="1"/>
        <end position="23"/>
    </location>
</feature>
<organism evidence="3 4">
    <name type="scientific">Candidatus Amesbacteria bacterium RIFCSPHIGHO2_01_FULL_48_32b</name>
    <dbReference type="NCBI Taxonomy" id="1797253"/>
    <lineage>
        <taxon>Bacteria</taxon>
        <taxon>Candidatus Amesiibacteriota</taxon>
    </lineage>
</organism>
<feature type="transmembrane region" description="Helical" evidence="2">
    <location>
        <begin position="30"/>
        <end position="52"/>
    </location>
</feature>
<accession>A0A1F4YFL9</accession>
<evidence type="ECO:0008006" key="5">
    <source>
        <dbReference type="Google" id="ProtNLM"/>
    </source>
</evidence>
<name>A0A1F4YFL9_9BACT</name>
<keyword evidence="2" id="KW-0812">Transmembrane</keyword>
<evidence type="ECO:0000313" key="4">
    <source>
        <dbReference type="Proteomes" id="UP000178176"/>
    </source>
</evidence>
<feature type="compositionally biased region" description="Pro residues" evidence="1">
    <location>
        <begin position="9"/>
        <end position="23"/>
    </location>
</feature>
<evidence type="ECO:0000256" key="1">
    <source>
        <dbReference type="SAM" id="MobiDB-lite"/>
    </source>
</evidence>